<gene>
    <name evidence="1" type="ORF">RDB_LOCUS105847</name>
</gene>
<feature type="non-terminal residue" evidence="1">
    <location>
        <position position="1"/>
    </location>
</feature>
<reference evidence="1" key="1">
    <citation type="submission" date="2021-01" db="EMBL/GenBank/DDBJ databases">
        <authorList>
            <person name="Kaushik A."/>
        </authorList>
    </citation>
    <scope>NUCLEOTIDE SEQUENCE</scope>
    <source>
        <strain evidence="1">AG3-1AP</strain>
    </source>
</reference>
<evidence type="ECO:0000313" key="2">
    <source>
        <dbReference type="Proteomes" id="UP000663831"/>
    </source>
</evidence>
<protein>
    <submittedName>
        <fullName evidence="1">Uncharacterized protein</fullName>
    </submittedName>
</protein>
<evidence type="ECO:0000313" key="1">
    <source>
        <dbReference type="EMBL" id="CAE6487860.1"/>
    </source>
</evidence>
<sequence length="559" mass="61739">FLRPQVSQVTSLSADKIPLLHLKRKVGGNWEYSSNLTGVYLDVLHEIATSGTSFKDKNALLTGVGKGSIGVEILKAVHPSNTTREFTINVAPSKMSKLSSTMSTPIPFAPENGREIDGIDDRSELAHHVMLVNLLRLLSAVKNKKASRHIVTRPTQVILPLSPNHGLFGNDGLYSESKISLETLFQRWNSELWGEYLCLAGAVFGWTRGTGLMGATNMVAQQDGVRTFSANEMAFNILGLMHPLLFSITQVEPIWAGLNGVNHQSDLRRAIARDNAADFKIVNGNEAERALQTVTVTPHANHTYGFPELEGPDALKELSKLQGLVDLEKGIVVTGFAEVGPWGSWEMEARGQFMIEGCIEMAWMMGYIKHFDGRLKNGNLYVGWVDSKSGDPVDDKDVRGKYEKEILEHSGIRLIVSEAEARKFKLEHGDKVDIWTQESGEYLVKLKKGARVLVPRAFRFDRFVAGQIPTGWDAGRYGIPANIVSQTDRTALWALVCTAEALFMSGITDPYELYKHVHPSEVGSSLGSGMGGTQSLAAMFKDRREEKDVQKDILQFQLG</sequence>
<name>A0A8H3H683_9AGAM</name>
<accession>A0A8H3H683</accession>
<proteinExistence type="predicted"/>
<dbReference type="Gene3D" id="3.40.47.10">
    <property type="match status" value="1"/>
</dbReference>
<dbReference type="GO" id="GO:0016746">
    <property type="term" value="F:acyltransferase activity"/>
    <property type="evidence" value="ECO:0007669"/>
    <property type="project" value="InterPro"/>
</dbReference>
<dbReference type="SUPFAM" id="SSF53901">
    <property type="entry name" value="Thiolase-like"/>
    <property type="match status" value="1"/>
</dbReference>
<dbReference type="InterPro" id="IPR016039">
    <property type="entry name" value="Thiolase-like"/>
</dbReference>
<comment type="caution">
    <text evidence="1">The sequence shown here is derived from an EMBL/GenBank/DDBJ whole genome shotgun (WGS) entry which is preliminary data.</text>
</comment>
<dbReference type="Gene3D" id="6.10.250.1940">
    <property type="match status" value="1"/>
</dbReference>
<organism evidence="1 2">
    <name type="scientific">Rhizoctonia solani</name>
    <dbReference type="NCBI Taxonomy" id="456999"/>
    <lineage>
        <taxon>Eukaryota</taxon>
        <taxon>Fungi</taxon>
        <taxon>Dikarya</taxon>
        <taxon>Basidiomycota</taxon>
        <taxon>Agaricomycotina</taxon>
        <taxon>Agaricomycetes</taxon>
        <taxon>Cantharellales</taxon>
        <taxon>Ceratobasidiaceae</taxon>
        <taxon>Rhizoctonia</taxon>
    </lineage>
</organism>
<dbReference type="EMBL" id="CAJMWV010003785">
    <property type="protein sequence ID" value="CAE6487860.1"/>
    <property type="molecule type" value="Genomic_DNA"/>
</dbReference>
<dbReference type="Gene3D" id="3.40.50.720">
    <property type="entry name" value="NAD(P)-binding Rossmann-like Domain"/>
    <property type="match status" value="2"/>
</dbReference>
<dbReference type="AlphaFoldDB" id="A0A8H3H683"/>
<dbReference type="Proteomes" id="UP000663831">
    <property type="component" value="Unassembled WGS sequence"/>
</dbReference>